<evidence type="ECO:0000313" key="2">
    <source>
        <dbReference type="Proteomes" id="UP001596398"/>
    </source>
</evidence>
<keyword evidence="2" id="KW-1185">Reference proteome</keyword>
<name>A0ABD5ZSY8_9EURY</name>
<dbReference type="Gene3D" id="1.10.10.10">
    <property type="entry name" value="Winged helix-like DNA-binding domain superfamily/Winged helix DNA-binding domain"/>
    <property type="match status" value="1"/>
</dbReference>
<organism evidence="1 2">
    <name type="scientific">Halosegnis marinus</name>
    <dbReference type="NCBI Taxonomy" id="3034023"/>
    <lineage>
        <taxon>Archaea</taxon>
        <taxon>Methanobacteriati</taxon>
        <taxon>Methanobacteriota</taxon>
        <taxon>Stenosarchaea group</taxon>
        <taxon>Halobacteria</taxon>
        <taxon>Halobacteriales</taxon>
        <taxon>Natronomonadaceae</taxon>
        <taxon>Halosegnis</taxon>
    </lineage>
</organism>
<proteinExistence type="predicted"/>
<protein>
    <submittedName>
        <fullName evidence="1">Uncharacterized protein</fullName>
    </submittedName>
</protein>
<comment type="caution">
    <text evidence="1">The sequence shown here is derived from an EMBL/GenBank/DDBJ whole genome shotgun (WGS) entry which is preliminary data.</text>
</comment>
<dbReference type="InterPro" id="IPR036390">
    <property type="entry name" value="WH_DNA-bd_sf"/>
</dbReference>
<gene>
    <name evidence="1" type="ORF">ACFQJ4_15070</name>
</gene>
<dbReference type="SUPFAM" id="SSF46785">
    <property type="entry name" value="Winged helix' DNA-binding domain"/>
    <property type="match status" value="1"/>
</dbReference>
<dbReference type="RefSeq" id="WP_276236316.1">
    <property type="nucleotide sequence ID" value="NZ_CP119803.1"/>
</dbReference>
<accession>A0ABD5ZSY8</accession>
<dbReference type="Proteomes" id="UP001596398">
    <property type="component" value="Unassembled WGS sequence"/>
</dbReference>
<dbReference type="EMBL" id="JBHTAP010000002">
    <property type="protein sequence ID" value="MFC7236620.1"/>
    <property type="molecule type" value="Genomic_DNA"/>
</dbReference>
<dbReference type="GeneID" id="79268359"/>
<dbReference type="InterPro" id="IPR036388">
    <property type="entry name" value="WH-like_DNA-bd_sf"/>
</dbReference>
<sequence>MSDEDAQISVQKYKPLGEVFSALGSVKRLQSYVLLANGDAPIDVADALDISRSGLQNYINDFKERELLEKDGKSLIPTETGEWLLEEVESMEDEYEEYRQSALRDRIEELSAFASSDSDEFIKQLIRDHPDEVRDVYGEEFGLDDDSA</sequence>
<evidence type="ECO:0000313" key="1">
    <source>
        <dbReference type="EMBL" id="MFC7236620.1"/>
    </source>
</evidence>
<dbReference type="AlphaFoldDB" id="A0ABD5ZSY8"/>
<reference evidence="1 2" key="1">
    <citation type="journal article" date="2019" name="Int. J. Syst. Evol. Microbiol.">
        <title>The Global Catalogue of Microorganisms (GCM) 10K type strain sequencing project: providing services to taxonomists for standard genome sequencing and annotation.</title>
        <authorList>
            <consortium name="The Broad Institute Genomics Platform"/>
            <consortium name="The Broad Institute Genome Sequencing Center for Infectious Disease"/>
            <person name="Wu L."/>
            <person name="Ma J."/>
        </authorList>
    </citation>
    <scope>NUCLEOTIDE SEQUENCE [LARGE SCALE GENOMIC DNA]</scope>
    <source>
        <strain evidence="1 2">DT85</strain>
    </source>
</reference>